<feature type="transmembrane region" description="Helical" evidence="1">
    <location>
        <begin position="122"/>
        <end position="139"/>
    </location>
</feature>
<reference evidence="2 3" key="1">
    <citation type="journal article" date="2016" name="Sci. Rep.">
        <title>Metabolic traits of an uncultured archaeal lineage -MSBL1- from brine pools of the Red Sea.</title>
        <authorList>
            <person name="Mwirichia R."/>
            <person name="Alam I."/>
            <person name="Rashid M."/>
            <person name="Vinu M."/>
            <person name="Ba-Alawi W."/>
            <person name="Anthony Kamau A."/>
            <person name="Kamanda Ngugi D."/>
            <person name="Goker M."/>
            <person name="Klenk H.P."/>
            <person name="Bajic V."/>
            <person name="Stingl U."/>
        </authorList>
    </citation>
    <scope>NUCLEOTIDE SEQUENCE [LARGE SCALE GENOMIC DNA]</scope>
    <source>
        <strain evidence="2">SCGC-AAA259A05</strain>
    </source>
</reference>
<name>A0A133U622_9EURY</name>
<sequence length="140" mass="15962">MNLEVTIEKGWSEKAGSVASHFFEEDRHVIVLDSDYVSNAPLSDLINAIVHESLHGAIAEAFQSTSVEDAGINPADSYSKYDNIQDFIEFWRNPNEVWDPEGKNMIDRRETTNVWEKWKPRIERFVALLVAILMILALIA</sequence>
<evidence type="ECO:0000256" key="1">
    <source>
        <dbReference type="SAM" id="Phobius"/>
    </source>
</evidence>
<keyword evidence="1" id="KW-1133">Transmembrane helix</keyword>
<proteinExistence type="predicted"/>
<evidence type="ECO:0000313" key="3">
    <source>
        <dbReference type="Proteomes" id="UP000070163"/>
    </source>
</evidence>
<dbReference type="Proteomes" id="UP000070163">
    <property type="component" value="Unassembled WGS sequence"/>
</dbReference>
<dbReference type="EMBL" id="LHXJ01000070">
    <property type="protein sequence ID" value="KXA89631.1"/>
    <property type="molecule type" value="Genomic_DNA"/>
</dbReference>
<accession>A0A133U622</accession>
<comment type="caution">
    <text evidence="2">The sequence shown here is derived from an EMBL/GenBank/DDBJ whole genome shotgun (WGS) entry which is preliminary data.</text>
</comment>
<keyword evidence="3" id="KW-1185">Reference proteome</keyword>
<dbReference type="AlphaFoldDB" id="A0A133U622"/>
<protein>
    <submittedName>
        <fullName evidence="2">Uncharacterized protein</fullName>
    </submittedName>
</protein>
<keyword evidence="1" id="KW-0472">Membrane</keyword>
<evidence type="ECO:0000313" key="2">
    <source>
        <dbReference type="EMBL" id="KXA89631.1"/>
    </source>
</evidence>
<gene>
    <name evidence="2" type="ORF">AKJ57_05080</name>
</gene>
<organism evidence="2 3">
    <name type="scientific">candidate division MSBL1 archaeon SCGC-AAA259A05</name>
    <dbReference type="NCBI Taxonomy" id="1698259"/>
    <lineage>
        <taxon>Archaea</taxon>
        <taxon>Methanobacteriati</taxon>
        <taxon>Methanobacteriota</taxon>
        <taxon>candidate division MSBL1</taxon>
    </lineage>
</organism>
<keyword evidence="1" id="KW-0812">Transmembrane</keyword>